<evidence type="ECO:0000313" key="3">
    <source>
        <dbReference type="EMBL" id="GLI56852.1"/>
    </source>
</evidence>
<dbReference type="SUPFAM" id="SSF54292">
    <property type="entry name" value="2Fe-2S ferredoxin-like"/>
    <property type="match status" value="1"/>
</dbReference>
<dbReference type="Gene3D" id="3.10.20.440">
    <property type="entry name" value="2Fe-2S iron-sulphur cluster binding domain, sarcosine oxidase, alpha subunit, N-terminal domain"/>
    <property type="match status" value="1"/>
</dbReference>
<keyword evidence="1" id="KW-0560">Oxidoreductase</keyword>
<evidence type="ECO:0000256" key="1">
    <source>
        <dbReference type="ARBA" id="ARBA00023002"/>
    </source>
</evidence>
<dbReference type="InterPro" id="IPR042204">
    <property type="entry name" value="2Fe-2S-bd_N"/>
</dbReference>
<keyword evidence="4" id="KW-1185">Reference proteome</keyword>
<evidence type="ECO:0000259" key="2">
    <source>
        <dbReference type="PROSITE" id="PS51085"/>
    </source>
</evidence>
<name>A0A9W6LNR3_9FUSO</name>
<sequence length="103" mass="11444">MRIEDHPVLGREAEGKYVTIYYNGTPLSALEGETIAAALMSHGIRKMRKTPKYKRDRGIFCGIGRCTDCVMVVDGQANVRTCVTEVKEGMTVETQVGYGKEEK</sequence>
<dbReference type="RefSeq" id="WP_281836228.1">
    <property type="nucleotide sequence ID" value="NZ_BSDY01000010.1"/>
</dbReference>
<protein>
    <recommendedName>
        <fullName evidence="2">2Fe-2S ferredoxin-type domain-containing protein</fullName>
    </recommendedName>
</protein>
<feature type="domain" description="2Fe-2S ferredoxin-type" evidence="2">
    <location>
        <begin position="16"/>
        <end position="98"/>
    </location>
</feature>
<dbReference type="GO" id="GO:0051536">
    <property type="term" value="F:iron-sulfur cluster binding"/>
    <property type="evidence" value="ECO:0007669"/>
    <property type="project" value="InterPro"/>
</dbReference>
<reference evidence="3" key="1">
    <citation type="submission" date="2022-12" db="EMBL/GenBank/DDBJ databases">
        <title>Reference genome sequencing for broad-spectrum identification of bacterial and archaeal isolates by mass spectrometry.</title>
        <authorList>
            <person name="Sekiguchi Y."/>
            <person name="Tourlousse D.M."/>
        </authorList>
    </citation>
    <scope>NUCLEOTIDE SEQUENCE</scope>
    <source>
        <strain evidence="3">10succ1</strain>
    </source>
</reference>
<dbReference type="Pfam" id="PF13510">
    <property type="entry name" value="Fer2_4"/>
    <property type="match status" value="1"/>
</dbReference>
<dbReference type="PROSITE" id="PS51085">
    <property type="entry name" value="2FE2S_FER_2"/>
    <property type="match status" value="1"/>
</dbReference>
<accession>A0A9W6LNR3</accession>
<gene>
    <name evidence="3" type="ORF">PM10SUCC1_23660</name>
</gene>
<organism evidence="3 4">
    <name type="scientific">Propionigenium maris DSM 9537</name>
    <dbReference type="NCBI Taxonomy" id="1123000"/>
    <lineage>
        <taxon>Bacteria</taxon>
        <taxon>Fusobacteriati</taxon>
        <taxon>Fusobacteriota</taxon>
        <taxon>Fusobacteriia</taxon>
        <taxon>Fusobacteriales</taxon>
        <taxon>Fusobacteriaceae</taxon>
        <taxon>Propionigenium</taxon>
    </lineage>
</organism>
<dbReference type="AlphaFoldDB" id="A0A9W6LNR3"/>
<dbReference type="Proteomes" id="UP001144471">
    <property type="component" value="Unassembled WGS sequence"/>
</dbReference>
<dbReference type="InterPro" id="IPR036010">
    <property type="entry name" value="2Fe-2S_ferredoxin-like_sf"/>
</dbReference>
<dbReference type="InterPro" id="IPR001041">
    <property type="entry name" value="2Fe-2S_ferredoxin-type"/>
</dbReference>
<dbReference type="EMBL" id="BSDY01000010">
    <property type="protein sequence ID" value="GLI56852.1"/>
    <property type="molecule type" value="Genomic_DNA"/>
</dbReference>
<comment type="caution">
    <text evidence="3">The sequence shown here is derived from an EMBL/GenBank/DDBJ whole genome shotgun (WGS) entry which is preliminary data.</text>
</comment>
<evidence type="ECO:0000313" key="4">
    <source>
        <dbReference type="Proteomes" id="UP001144471"/>
    </source>
</evidence>
<dbReference type="GO" id="GO:0016491">
    <property type="term" value="F:oxidoreductase activity"/>
    <property type="evidence" value="ECO:0007669"/>
    <property type="project" value="UniProtKB-KW"/>
</dbReference>
<proteinExistence type="predicted"/>